<evidence type="ECO:0000256" key="2">
    <source>
        <dbReference type="SAM" id="Phobius"/>
    </source>
</evidence>
<dbReference type="InterPro" id="IPR011672">
    <property type="entry name" value="DUF1614"/>
</dbReference>
<dbReference type="Pfam" id="PF07758">
    <property type="entry name" value="DUF1614"/>
    <property type="match status" value="1"/>
</dbReference>
<evidence type="ECO:0000313" key="3">
    <source>
        <dbReference type="EMBL" id="HIS91471.1"/>
    </source>
</evidence>
<evidence type="ECO:0000256" key="1">
    <source>
        <dbReference type="SAM" id="MobiDB-lite"/>
    </source>
</evidence>
<dbReference type="EMBL" id="DVJN01000011">
    <property type="protein sequence ID" value="HIS91471.1"/>
    <property type="molecule type" value="Genomic_DNA"/>
</dbReference>
<reference evidence="3" key="2">
    <citation type="journal article" date="2021" name="PeerJ">
        <title>Extensive microbial diversity within the chicken gut microbiome revealed by metagenomics and culture.</title>
        <authorList>
            <person name="Gilroy R."/>
            <person name="Ravi A."/>
            <person name="Getino M."/>
            <person name="Pursley I."/>
            <person name="Horton D.L."/>
            <person name="Alikhan N.F."/>
            <person name="Baker D."/>
            <person name="Gharbi K."/>
            <person name="Hall N."/>
            <person name="Watson M."/>
            <person name="Adriaenssens E.M."/>
            <person name="Foster-Nyarko E."/>
            <person name="Jarju S."/>
            <person name="Secka A."/>
            <person name="Antonio M."/>
            <person name="Oren A."/>
            <person name="Chaudhuri R.R."/>
            <person name="La Ragione R."/>
            <person name="Hildebrand F."/>
            <person name="Pallen M.J."/>
        </authorList>
    </citation>
    <scope>NUCLEOTIDE SEQUENCE</scope>
    <source>
        <strain evidence="3">13766</strain>
    </source>
</reference>
<name>A0A9D1FXU2_9FIRM</name>
<dbReference type="AlphaFoldDB" id="A0A9D1FXU2"/>
<keyword evidence="2" id="KW-0472">Membrane</keyword>
<feature type="transmembrane region" description="Helical" evidence="2">
    <location>
        <begin position="56"/>
        <end position="75"/>
    </location>
</feature>
<comment type="caution">
    <text evidence="3">The sequence shown here is derived from an EMBL/GenBank/DDBJ whole genome shotgun (WGS) entry which is preliminary data.</text>
</comment>
<accession>A0A9D1FXU2</accession>
<feature type="transmembrane region" description="Helical" evidence="2">
    <location>
        <begin position="137"/>
        <end position="154"/>
    </location>
</feature>
<reference evidence="3" key="1">
    <citation type="submission" date="2020-10" db="EMBL/GenBank/DDBJ databases">
        <authorList>
            <person name="Gilroy R."/>
        </authorList>
    </citation>
    <scope>NUCLEOTIDE SEQUENCE</scope>
    <source>
        <strain evidence="3">13766</strain>
    </source>
</reference>
<feature type="region of interest" description="Disordered" evidence="1">
    <location>
        <begin position="201"/>
        <end position="220"/>
    </location>
</feature>
<sequence length="220" mass="23486">MSVGLILLIVAGLLVLLGVGQRVLDKLRLTDKQALLFIALIIAGGFLPEIPLGGGYFINVGGALIPLGLCVYLLVRCQSWRERLRALVASLVTAVAIYAIARFSPDEPEAIWIDPNYLYGLAAGVIGYIFGRSRRGAFIAGVLGVILMDVWQGIELRMNGIDQAVHLGGAGAVDVVVISGLLAVMLSELIGEILERATHGSNPRGREFTGGEIVKEGRRK</sequence>
<feature type="transmembrane region" description="Helical" evidence="2">
    <location>
        <begin position="87"/>
        <end position="104"/>
    </location>
</feature>
<organism evidence="3 4">
    <name type="scientific">Candidatus Alectryocaccomicrobium excrementavium</name>
    <dbReference type="NCBI Taxonomy" id="2840668"/>
    <lineage>
        <taxon>Bacteria</taxon>
        <taxon>Bacillati</taxon>
        <taxon>Bacillota</taxon>
        <taxon>Clostridia</taxon>
        <taxon>Candidatus Alectryocaccomicrobium</taxon>
    </lineage>
</organism>
<dbReference type="Proteomes" id="UP000824140">
    <property type="component" value="Unassembled WGS sequence"/>
</dbReference>
<gene>
    <name evidence="3" type="ORF">IAA84_00460</name>
</gene>
<feature type="transmembrane region" description="Helical" evidence="2">
    <location>
        <begin position="110"/>
        <end position="130"/>
    </location>
</feature>
<evidence type="ECO:0000313" key="4">
    <source>
        <dbReference type="Proteomes" id="UP000824140"/>
    </source>
</evidence>
<proteinExistence type="predicted"/>
<feature type="transmembrane region" description="Helical" evidence="2">
    <location>
        <begin position="166"/>
        <end position="186"/>
    </location>
</feature>
<feature type="transmembrane region" description="Helical" evidence="2">
    <location>
        <begin position="6"/>
        <end position="24"/>
    </location>
</feature>
<feature type="transmembrane region" description="Helical" evidence="2">
    <location>
        <begin position="33"/>
        <end position="50"/>
    </location>
</feature>
<protein>
    <submittedName>
        <fullName evidence="3">DUF1614 domain-containing protein</fullName>
    </submittedName>
</protein>
<keyword evidence="2" id="KW-1133">Transmembrane helix</keyword>
<keyword evidence="2" id="KW-0812">Transmembrane</keyword>